<proteinExistence type="predicted"/>
<protein>
    <submittedName>
        <fullName evidence="2">Uncharacterized protein</fullName>
    </submittedName>
</protein>
<gene>
    <name evidence="2" type="ORF">BKA03_000394</name>
</gene>
<dbReference type="EMBL" id="JACBZO010000001">
    <property type="protein sequence ID" value="NYI40275.1"/>
    <property type="molecule type" value="Genomic_DNA"/>
</dbReference>
<reference evidence="2 3" key="1">
    <citation type="submission" date="2020-07" db="EMBL/GenBank/DDBJ databases">
        <title>Sequencing the genomes of 1000 actinobacteria strains.</title>
        <authorList>
            <person name="Klenk H.-P."/>
        </authorList>
    </citation>
    <scope>NUCLEOTIDE SEQUENCE [LARGE SCALE GENOMIC DNA]</scope>
    <source>
        <strain evidence="2 3">DSM 19970</strain>
    </source>
</reference>
<comment type="caution">
    <text evidence="2">The sequence shown here is derived from an EMBL/GenBank/DDBJ whole genome shotgun (WGS) entry which is preliminary data.</text>
</comment>
<feature type="region of interest" description="Disordered" evidence="1">
    <location>
        <begin position="58"/>
        <end position="91"/>
    </location>
</feature>
<name>A0A7Z0CJ17_9MICO</name>
<evidence type="ECO:0000256" key="1">
    <source>
        <dbReference type="SAM" id="MobiDB-lite"/>
    </source>
</evidence>
<dbReference type="AlphaFoldDB" id="A0A7Z0CJ17"/>
<dbReference type="RefSeq" id="WP_152649506.1">
    <property type="nucleotide sequence ID" value="NZ_BBRC01000004.1"/>
</dbReference>
<dbReference type="Proteomes" id="UP000547973">
    <property type="component" value="Unassembled WGS sequence"/>
</dbReference>
<sequence length="91" mass="9153">MSGPKGFDFRTRTNGEVHIFSQGKLAKMLKGEDAAAFLAAAEKGDAQELMAEAIGGAGAGSRVAGGPTGPGSNLHGNGASHAPTVFRRKTG</sequence>
<organism evidence="2 3">
    <name type="scientific">Demequina lutea</name>
    <dbReference type="NCBI Taxonomy" id="431489"/>
    <lineage>
        <taxon>Bacteria</taxon>
        <taxon>Bacillati</taxon>
        <taxon>Actinomycetota</taxon>
        <taxon>Actinomycetes</taxon>
        <taxon>Micrococcales</taxon>
        <taxon>Demequinaceae</taxon>
        <taxon>Demequina</taxon>
    </lineage>
</organism>
<accession>A0A7Z0CJ17</accession>
<evidence type="ECO:0000313" key="2">
    <source>
        <dbReference type="EMBL" id="NYI40275.1"/>
    </source>
</evidence>
<keyword evidence="3" id="KW-1185">Reference proteome</keyword>
<evidence type="ECO:0000313" key="3">
    <source>
        <dbReference type="Proteomes" id="UP000547973"/>
    </source>
</evidence>